<protein>
    <submittedName>
        <fullName evidence="2">Homing endonuclease HNH</fullName>
    </submittedName>
</protein>
<accession>A0A223LH04</accession>
<evidence type="ECO:0000313" key="3">
    <source>
        <dbReference type="Proteomes" id="UP000222256"/>
    </source>
</evidence>
<reference evidence="2 3" key="1">
    <citation type="submission" date="2017-06" db="EMBL/GenBank/DDBJ databases">
        <title>A Novel Lytic Pseudoalteromonas phage Isolated from Qingdao coast of China.</title>
        <authorList>
            <person name="Li H."/>
        </authorList>
    </citation>
    <scope>NUCLEOTIDE SEQUENCE [LARGE SCALE GENOMIC DNA]</scope>
</reference>
<dbReference type="GO" id="GO:0004519">
    <property type="term" value="F:endonuclease activity"/>
    <property type="evidence" value="ECO:0007669"/>
    <property type="project" value="UniProtKB-KW"/>
</dbReference>
<evidence type="ECO:0000313" key="2">
    <source>
        <dbReference type="EMBL" id="ASU03311.1"/>
    </source>
</evidence>
<dbReference type="Proteomes" id="UP000222256">
    <property type="component" value="Segment"/>
</dbReference>
<dbReference type="InterPro" id="IPR013087">
    <property type="entry name" value="Znf_C2H2_type"/>
</dbReference>
<feature type="domain" description="C2H2-type" evidence="1">
    <location>
        <begin position="76"/>
        <end position="97"/>
    </location>
</feature>
<proteinExistence type="predicted"/>
<dbReference type="EMBL" id="MF370964">
    <property type="protein sequence ID" value="ASU03311.1"/>
    <property type="molecule type" value="Genomic_DNA"/>
</dbReference>
<name>A0A223LH04_9CAUD</name>
<evidence type="ECO:0000259" key="1">
    <source>
        <dbReference type="PROSITE" id="PS00028"/>
    </source>
</evidence>
<sequence length="194" mass="22494">MAVPSKADISKRKKKLETWLKGLEEDGSMSEKKLCTLLRSAVRNVWMRHPVKLSYLYSKTYPDMNNATRTKWLIDCEHCNKSFKTGDVQVDHIIGEHSLLTLEDVVPFAESILGVSHEDLRILCIPCHEAITYAERYNMTIEEAFEEKKVIVKIKQTVAKQKSELKKFGYKASDMSNNDKRRELYRELLKLGKI</sequence>
<dbReference type="CDD" id="cd00085">
    <property type="entry name" value="HNHc"/>
    <property type="match status" value="1"/>
</dbReference>
<keyword evidence="2" id="KW-0540">Nuclease</keyword>
<dbReference type="InterPro" id="IPR003615">
    <property type="entry name" value="HNH_nuc"/>
</dbReference>
<dbReference type="KEGG" id="vg:54981634"/>
<dbReference type="RefSeq" id="YP_009791452.1">
    <property type="nucleotide sequence ID" value="NC_047839.1"/>
</dbReference>
<organism evidence="2 3">
    <name type="scientific">Pseudoalteromonas phage J2-1</name>
    <dbReference type="NCBI Taxonomy" id="2023998"/>
    <lineage>
        <taxon>Viruses</taxon>
        <taxon>Duplodnaviria</taxon>
        <taxon>Heunggongvirae</taxon>
        <taxon>Uroviricota</taxon>
        <taxon>Caudoviricetes</taxon>
        <taxon>Qingdaovirus</taxon>
        <taxon>Qingdaovirus J21</taxon>
    </lineage>
</organism>
<dbReference type="GeneID" id="54981634"/>
<keyword evidence="3" id="KW-1185">Reference proteome</keyword>
<dbReference type="PROSITE" id="PS00028">
    <property type="entry name" value="ZINC_FINGER_C2H2_1"/>
    <property type="match status" value="1"/>
</dbReference>
<keyword evidence="2" id="KW-0255">Endonuclease</keyword>
<keyword evidence="2" id="KW-0378">Hydrolase</keyword>